<sequence length="207" mass="22472">MYWDWDTECEEKPSASPAASAAGAQPSPAPVRLGQLTVVTLGSFSSAKPARRGRGERACRSRPRRRASCSSCQCAAPDAFAPGASGPCFKGFASFLRTILSMYACRCHQEPRIIKDTRAARFSGLSQRFTVRSIGRLPARVPQVPAACLQDTHRPAQTRQRLMARIVDNSGGHDTAVGELPSTRLLRLQPLPHLQRLLSCSSIQGDL</sequence>
<comment type="caution">
    <text evidence="2">The sequence shown here is derived from an EMBL/GenBank/DDBJ whole genome shotgun (WGS) entry which is preliminary data.</text>
</comment>
<keyword evidence="3" id="KW-1185">Reference proteome</keyword>
<dbReference type="Proteomes" id="UP000604046">
    <property type="component" value="Unassembled WGS sequence"/>
</dbReference>
<proteinExistence type="predicted"/>
<dbReference type="EMBL" id="CAJNDS010002836">
    <property type="protein sequence ID" value="CAE7614105.1"/>
    <property type="molecule type" value="Genomic_DNA"/>
</dbReference>
<feature type="region of interest" description="Disordered" evidence="1">
    <location>
        <begin position="1"/>
        <end position="29"/>
    </location>
</feature>
<name>A0A812VE21_9DINO</name>
<organism evidence="2 3">
    <name type="scientific">Symbiodinium natans</name>
    <dbReference type="NCBI Taxonomy" id="878477"/>
    <lineage>
        <taxon>Eukaryota</taxon>
        <taxon>Sar</taxon>
        <taxon>Alveolata</taxon>
        <taxon>Dinophyceae</taxon>
        <taxon>Suessiales</taxon>
        <taxon>Symbiodiniaceae</taxon>
        <taxon>Symbiodinium</taxon>
    </lineage>
</organism>
<protein>
    <submittedName>
        <fullName evidence="2">Uncharacterized protein</fullName>
    </submittedName>
</protein>
<evidence type="ECO:0000256" key="1">
    <source>
        <dbReference type="SAM" id="MobiDB-lite"/>
    </source>
</evidence>
<feature type="compositionally biased region" description="Low complexity" evidence="1">
    <location>
        <begin position="14"/>
        <end position="26"/>
    </location>
</feature>
<gene>
    <name evidence="2" type="ORF">SNAT2548_LOCUS34916</name>
</gene>
<evidence type="ECO:0000313" key="2">
    <source>
        <dbReference type="EMBL" id="CAE7614105.1"/>
    </source>
</evidence>
<reference evidence="2" key="1">
    <citation type="submission" date="2021-02" db="EMBL/GenBank/DDBJ databases">
        <authorList>
            <person name="Dougan E. K."/>
            <person name="Rhodes N."/>
            <person name="Thang M."/>
            <person name="Chan C."/>
        </authorList>
    </citation>
    <scope>NUCLEOTIDE SEQUENCE</scope>
</reference>
<evidence type="ECO:0000313" key="3">
    <source>
        <dbReference type="Proteomes" id="UP000604046"/>
    </source>
</evidence>
<dbReference type="AlphaFoldDB" id="A0A812VE21"/>
<accession>A0A812VE21</accession>